<evidence type="ECO:0000256" key="2">
    <source>
        <dbReference type="ARBA" id="ARBA00022649"/>
    </source>
</evidence>
<organism evidence="3 4">
    <name type="scientific">Siminovitchia fortis</name>
    <dbReference type="NCBI Taxonomy" id="254758"/>
    <lineage>
        <taxon>Bacteria</taxon>
        <taxon>Bacillati</taxon>
        <taxon>Bacillota</taxon>
        <taxon>Bacilli</taxon>
        <taxon>Bacillales</taxon>
        <taxon>Bacillaceae</taxon>
        <taxon>Siminovitchia</taxon>
    </lineage>
</organism>
<keyword evidence="4" id="KW-1185">Reference proteome</keyword>
<comment type="caution">
    <text evidence="3">The sequence shown here is derived from an EMBL/GenBank/DDBJ whole genome shotgun (WGS) entry which is preliminary data.</text>
</comment>
<dbReference type="Pfam" id="PF02452">
    <property type="entry name" value="PemK_toxin"/>
    <property type="match status" value="1"/>
</dbReference>
<name>A0A443IRQ4_9BACI</name>
<sequence length="121" mass="14451">MIRMMDIMMFEKRDIVLVPFPFSDKDASKRRPAVILSHNEHYRRYGKYVCAAITSQANSKLRNRYEYKLMDTLSVGLIYADQWVLPNKIFTIEDRLIIKKLGAMSEYDFNQVISMFYEIFF</sequence>
<dbReference type="GO" id="GO:0003677">
    <property type="term" value="F:DNA binding"/>
    <property type="evidence" value="ECO:0007669"/>
    <property type="project" value="InterPro"/>
</dbReference>
<protein>
    <submittedName>
        <fullName evidence="3">Type II toxin-antitoxin system PemK/MazF family toxin</fullName>
    </submittedName>
</protein>
<dbReference type="OrthoDB" id="129822at2"/>
<proteinExistence type="inferred from homology"/>
<reference evidence="3" key="1">
    <citation type="submission" date="2018-12" db="EMBL/GenBank/DDBJ databases">
        <authorList>
            <person name="Sun L."/>
            <person name="Chen Z."/>
        </authorList>
    </citation>
    <scope>NUCLEOTIDE SEQUENCE [LARGE SCALE GENOMIC DNA]</scope>
    <source>
        <strain evidence="3">DSM 16012</strain>
    </source>
</reference>
<keyword evidence="2" id="KW-1277">Toxin-antitoxin system</keyword>
<evidence type="ECO:0000313" key="4">
    <source>
        <dbReference type="Proteomes" id="UP000273811"/>
    </source>
</evidence>
<dbReference type="SUPFAM" id="SSF50118">
    <property type="entry name" value="Cell growth inhibitor/plasmid maintenance toxic component"/>
    <property type="match status" value="1"/>
</dbReference>
<dbReference type="InterPro" id="IPR011067">
    <property type="entry name" value="Plasmid_toxin/cell-grow_inhib"/>
</dbReference>
<dbReference type="Gene3D" id="2.30.30.110">
    <property type="match status" value="1"/>
</dbReference>
<gene>
    <name evidence="3" type="ORF">D4N35_010300</name>
</gene>
<evidence type="ECO:0000313" key="3">
    <source>
        <dbReference type="EMBL" id="RWR09616.1"/>
    </source>
</evidence>
<dbReference type="EMBL" id="QYTU02000021">
    <property type="protein sequence ID" value="RWR09616.1"/>
    <property type="molecule type" value="Genomic_DNA"/>
</dbReference>
<dbReference type="Proteomes" id="UP000273811">
    <property type="component" value="Unassembled WGS sequence"/>
</dbReference>
<dbReference type="InterPro" id="IPR003477">
    <property type="entry name" value="PemK-like"/>
</dbReference>
<dbReference type="AlphaFoldDB" id="A0A443IRQ4"/>
<accession>A0A443IRQ4</accession>
<evidence type="ECO:0000256" key="1">
    <source>
        <dbReference type="ARBA" id="ARBA00007521"/>
    </source>
</evidence>
<comment type="similarity">
    <text evidence="1">Belongs to the PemK/MazF family.</text>
</comment>